<comment type="similarity">
    <text evidence="4">Belongs to the peptidase M29 family.</text>
</comment>
<dbReference type="RefSeq" id="WP_379895061.1">
    <property type="nucleotide sequence ID" value="NZ_CBCSCT010000033.1"/>
</dbReference>
<keyword evidence="5 10" id="KW-0031">Aminopeptidase</keyword>
<dbReference type="SUPFAM" id="SSF144052">
    <property type="entry name" value="Thermophilic metalloprotease-like"/>
    <property type="match status" value="1"/>
</dbReference>
<dbReference type="Proteomes" id="UP001596250">
    <property type="component" value="Unassembled WGS sequence"/>
</dbReference>
<evidence type="ECO:0000256" key="7">
    <source>
        <dbReference type="ARBA" id="ARBA00022723"/>
    </source>
</evidence>
<comment type="cofactor">
    <cofactor evidence="1">
        <name>Co(2+)</name>
        <dbReference type="ChEBI" id="CHEBI:48828"/>
    </cofactor>
</comment>
<keyword evidence="8" id="KW-0378">Hydrolase</keyword>
<keyword evidence="7" id="KW-0479">Metal-binding</keyword>
<dbReference type="Pfam" id="PF02073">
    <property type="entry name" value="Peptidase_M29"/>
    <property type="match status" value="1"/>
</dbReference>
<protein>
    <submittedName>
        <fullName evidence="10">Aminopeptidase</fullName>
    </submittedName>
</protein>
<evidence type="ECO:0000256" key="3">
    <source>
        <dbReference type="ARBA" id="ARBA00001947"/>
    </source>
</evidence>
<evidence type="ECO:0000256" key="4">
    <source>
        <dbReference type="ARBA" id="ARBA00008236"/>
    </source>
</evidence>
<dbReference type="Gene3D" id="3.40.1830.10">
    <property type="entry name" value="Thermophilic metalloprotease (M29)"/>
    <property type="match status" value="1"/>
</dbReference>
<keyword evidence="6" id="KW-0645">Protease</keyword>
<dbReference type="GO" id="GO:0004177">
    <property type="term" value="F:aminopeptidase activity"/>
    <property type="evidence" value="ECO:0007669"/>
    <property type="project" value="UniProtKB-KW"/>
</dbReference>
<evidence type="ECO:0000256" key="2">
    <source>
        <dbReference type="ARBA" id="ARBA00001946"/>
    </source>
</evidence>
<evidence type="ECO:0000256" key="6">
    <source>
        <dbReference type="ARBA" id="ARBA00022670"/>
    </source>
</evidence>
<comment type="caution">
    <text evidence="10">The sequence shown here is derived from an EMBL/GenBank/DDBJ whole genome shotgun (WGS) entry which is preliminary data.</text>
</comment>
<evidence type="ECO:0000256" key="1">
    <source>
        <dbReference type="ARBA" id="ARBA00001941"/>
    </source>
</evidence>
<keyword evidence="11" id="KW-1185">Reference proteome</keyword>
<sequence>MSDFEQQLEKYAELVVKIGVHIQPGQVLMIESPLECAEFTRKVVRKAYESKAKYVEVHWIDEEITRARYEHAPDESFTYYPEWSARMMEQLAEEGGALLHIKVPNPDLLKGIDPEKVSTATKAASIAREKFQGYVRNNAFSWCLIKAPTKAWAAKVFPELSEDERISVMWDHIFQMNRVTSDDPVAAWKEHIRNLQQVHHFLNERKYKRLHYRAPGTDLTIELPEGHIWMGGGAVNGRGVDFMPNMPTEEVFTMPHRTGANGKVTSTMPLNLNGRIVDRFTLSFKDGRIVEYDAEIGKEHLTSLLGTDEGANYLGEVALVPYDSPISQMNRIFYNTGIDENASCHLAIGSAYPVNLQGGSTMSKEELLERGANVSLTHVDFMIGSAELDIDGELADGSLEPIFRKGNWALKF</sequence>
<comment type="cofactor">
    <cofactor evidence="2">
        <name>Mg(2+)</name>
        <dbReference type="ChEBI" id="CHEBI:18420"/>
    </cofactor>
</comment>
<dbReference type="InterPro" id="IPR052170">
    <property type="entry name" value="M29_Exopeptidase"/>
</dbReference>
<dbReference type="PANTHER" id="PTHR34448">
    <property type="entry name" value="AMINOPEPTIDASE"/>
    <property type="match status" value="1"/>
</dbReference>
<proteinExistence type="inferred from homology"/>
<comment type="cofactor">
    <cofactor evidence="3">
        <name>Zn(2+)</name>
        <dbReference type="ChEBI" id="CHEBI:29105"/>
    </cofactor>
</comment>
<name>A0ABW1IRF9_9BACL</name>
<accession>A0ABW1IRF9</accession>
<evidence type="ECO:0000256" key="5">
    <source>
        <dbReference type="ARBA" id="ARBA00022438"/>
    </source>
</evidence>
<evidence type="ECO:0000313" key="11">
    <source>
        <dbReference type="Proteomes" id="UP001596250"/>
    </source>
</evidence>
<organism evidence="10 11">
    <name type="scientific">Marinicrinis lubricantis</name>
    <dbReference type="NCBI Taxonomy" id="2086470"/>
    <lineage>
        <taxon>Bacteria</taxon>
        <taxon>Bacillati</taxon>
        <taxon>Bacillota</taxon>
        <taxon>Bacilli</taxon>
        <taxon>Bacillales</taxon>
        <taxon>Paenibacillaceae</taxon>
    </lineage>
</organism>
<dbReference type="InterPro" id="IPR000787">
    <property type="entry name" value="Peptidase_M29"/>
</dbReference>
<evidence type="ECO:0000256" key="9">
    <source>
        <dbReference type="ARBA" id="ARBA00023049"/>
    </source>
</evidence>
<gene>
    <name evidence="10" type="ORF">ACFPXP_14690</name>
</gene>
<dbReference type="InterPro" id="IPR035097">
    <property type="entry name" value="M29_N-terminal"/>
</dbReference>
<evidence type="ECO:0000256" key="8">
    <source>
        <dbReference type="ARBA" id="ARBA00022801"/>
    </source>
</evidence>
<keyword evidence="9" id="KW-0482">Metalloprotease</keyword>
<dbReference type="EMBL" id="JBHSQV010000168">
    <property type="protein sequence ID" value="MFC5987651.1"/>
    <property type="molecule type" value="Genomic_DNA"/>
</dbReference>
<dbReference type="PRINTS" id="PR00919">
    <property type="entry name" value="THERMOPTASE"/>
</dbReference>
<dbReference type="PANTHER" id="PTHR34448:SF3">
    <property type="entry name" value="AMINOPEPTIDASE AMPS"/>
    <property type="match status" value="1"/>
</dbReference>
<evidence type="ECO:0000313" key="10">
    <source>
        <dbReference type="EMBL" id="MFC5987651.1"/>
    </source>
</evidence>
<reference evidence="11" key="1">
    <citation type="journal article" date="2019" name="Int. J. Syst. Evol. Microbiol.">
        <title>The Global Catalogue of Microorganisms (GCM) 10K type strain sequencing project: providing services to taxonomists for standard genome sequencing and annotation.</title>
        <authorList>
            <consortium name="The Broad Institute Genomics Platform"/>
            <consortium name="The Broad Institute Genome Sequencing Center for Infectious Disease"/>
            <person name="Wu L."/>
            <person name="Ma J."/>
        </authorList>
    </citation>
    <scope>NUCLEOTIDE SEQUENCE [LARGE SCALE GENOMIC DNA]</scope>
    <source>
        <strain evidence="11">CCM 8749</strain>
    </source>
</reference>